<dbReference type="SUPFAM" id="SSF82549">
    <property type="entry name" value="DAK1/DegV-like"/>
    <property type="match status" value="1"/>
</dbReference>
<keyword evidence="3" id="KW-1185">Reference proteome</keyword>
<evidence type="ECO:0000313" key="2">
    <source>
        <dbReference type="EMBL" id="SOY28073.1"/>
    </source>
</evidence>
<protein>
    <submittedName>
        <fullName evidence="2">Fatty acid-binding protein</fullName>
    </submittedName>
</protein>
<accession>A0A2K4ZC77</accession>
<dbReference type="PANTHER" id="PTHR33434:SF2">
    <property type="entry name" value="FATTY ACID-BINDING PROTEIN TM_1468"/>
    <property type="match status" value="1"/>
</dbReference>
<dbReference type="PROSITE" id="PS51482">
    <property type="entry name" value="DEGV"/>
    <property type="match status" value="1"/>
</dbReference>
<sequence length="276" mass="30979">MNEFMLFADGDIDVPAAWQNEVTILPQYYYFEEDMIYGDEQVLPREEFFERLGRQRAYTAGVNPALVRTRFEEVLREGKDILCIAVSSGLSGSYNTICMVADALREEYPERAIEVIDSLSATLGAGLLCIDALEMKKEGKTLRETAAEVRRRLHLIDVYFVVDDFKYLVQGGRVSPAVGKIGDILDIKVTLTIKDGHIEPYRKNRGINTTLRNIKQISESRKTARLGVIYVGNQAMFEKCKSLVKSDCEASLNLIVASHVGPNTTGIAIEWAEENN</sequence>
<dbReference type="EMBL" id="OFSM01000003">
    <property type="protein sequence ID" value="SOY28073.1"/>
    <property type="molecule type" value="Genomic_DNA"/>
</dbReference>
<evidence type="ECO:0000313" key="3">
    <source>
        <dbReference type="Proteomes" id="UP000236311"/>
    </source>
</evidence>
<evidence type="ECO:0000256" key="1">
    <source>
        <dbReference type="ARBA" id="ARBA00023121"/>
    </source>
</evidence>
<dbReference type="InterPro" id="IPR003797">
    <property type="entry name" value="DegV"/>
</dbReference>
<dbReference type="Gene3D" id="3.30.1180.10">
    <property type="match status" value="1"/>
</dbReference>
<dbReference type="Gene3D" id="3.40.50.10170">
    <property type="match status" value="1"/>
</dbReference>
<proteinExistence type="predicted"/>
<organism evidence="2 3">
    <name type="scientific">Acetatifactor muris</name>
    <dbReference type="NCBI Taxonomy" id="879566"/>
    <lineage>
        <taxon>Bacteria</taxon>
        <taxon>Bacillati</taxon>
        <taxon>Bacillota</taxon>
        <taxon>Clostridia</taxon>
        <taxon>Lachnospirales</taxon>
        <taxon>Lachnospiraceae</taxon>
        <taxon>Acetatifactor</taxon>
    </lineage>
</organism>
<reference evidence="2 3" key="1">
    <citation type="submission" date="2018-01" db="EMBL/GenBank/DDBJ databases">
        <authorList>
            <person name="Gaut B.S."/>
            <person name="Morton B.R."/>
            <person name="Clegg M.T."/>
            <person name="Duvall M.R."/>
        </authorList>
    </citation>
    <scope>NUCLEOTIDE SEQUENCE [LARGE SCALE GENOMIC DNA]</scope>
    <source>
        <strain evidence="2">GP69</strain>
    </source>
</reference>
<keyword evidence="1" id="KW-0446">Lipid-binding</keyword>
<dbReference type="AlphaFoldDB" id="A0A2K4ZC77"/>
<dbReference type="GO" id="GO:0008289">
    <property type="term" value="F:lipid binding"/>
    <property type="evidence" value="ECO:0007669"/>
    <property type="project" value="UniProtKB-KW"/>
</dbReference>
<dbReference type="RefSeq" id="WP_172454944.1">
    <property type="nucleotide sequence ID" value="NZ_JANJZD010000003.1"/>
</dbReference>
<name>A0A2K4ZC77_9FIRM</name>
<dbReference type="Pfam" id="PF02645">
    <property type="entry name" value="DegV"/>
    <property type="match status" value="1"/>
</dbReference>
<dbReference type="NCBIfam" id="TIGR00762">
    <property type="entry name" value="DegV"/>
    <property type="match status" value="1"/>
</dbReference>
<dbReference type="InterPro" id="IPR043168">
    <property type="entry name" value="DegV_C"/>
</dbReference>
<dbReference type="Proteomes" id="UP000236311">
    <property type="component" value="Unassembled WGS sequence"/>
</dbReference>
<gene>
    <name evidence="2" type="ORF">AMURIS_00780</name>
</gene>
<dbReference type="PANTHER" id="PTHR33434">
    <property type="entry name" value="DEGV DOMAIN-CONTAINING PROTEIN DR_1986-RELATED"/>
    <property type="match status" value="1"/>
</dbReference>
<dbReference type="InterPro" id="IPR050270">
    <property type="entry name" value="DegV_domain_contain"/>
</dbReference>